<dbReference type="PANTHER" id="PTHR38110">
    <property type="entry name" value="CHROMOSOME 23, WHOLE GENOME SHOTGUN SEQUENCE"/>
    <property type="match status" value="1"/>
</dbReference>
<feature type="domain" description="Acyl-CoA thioesterase-like N-terminal HotDog" evidence="1">
    <location>
        <begin position="25"/>
        <end position="106"/>
    </location>
</feature>
<dbReference type="InterPro" id="IPR042171">
    <property type="entry name" value="Acyl-CoA_hotdog"/>
</dbReference>
<comment type="caution">
    <text evidence="3">The sequence shown here is derived from an EMBL/GenBank/DDBJ whole genome shotgun (WGS) entry which is preliminary data.</text>
</comment>
<organism evidence="3 4">
    <name type="scientific">Actinomadura macrotermitis</name>
    <dbReference type="NCBI Taxonomy" id="2585200"/>
    <lineage>
        <taxon>Bacteria</taxon>
        <taxon>Bacillati</taxon>
        <taxon>Actinomycetota</taxon>
        <taxon>Actinomycetes</taxon>
        <taxon>Streptosporangiales</taxon>
        <taxon>Thermomonosporaceae</taxon>
        <taxon>Actinomadura</taxon>
    </lineage>
</organism>
<dbReference type="AlphaFoldDB" id="A0A7K0BV31"/>
<name>A0A7K0BV31_9ACTN</name>
<proteinExistence type="predicted"/>
<dbReference type="InterPro" id="IPR049450">
    <property type="entry name" value="ACOT8-like_C"/>
</dbReference>
<evidence type="ECO:0000313" key="3">
    <source>
        <dbReference type="EMBL" id="MQY05048.1"/>
    </source>
</evidence>
<evidence type="ECO:0008006" key="5">
    <source>
        <dbReference type="Google" id="ProtNLM"/>
    </source>
</evidence>
<gene>
    <name evidence="3" type="ORF">ACRB68_31110</name>
</gene>
<evidence type="ECO:0000313" key="4">
    <source>
        <dbReference type="Proteomes" id="UP000487268"/>
    </source>
</evidence>
<dbReference type="InterPro" id="IPR049449">
    <property type="entry name" value="TesB_ACOT8-like_N"/>
</dbReference>
<dbReference type="EMBL" id="WEGH01000002">
    <property type="protein sequence ID" value="MQY05048.1"/>
    <property type="molecule type" value="Genomic_DNA"/>
</dbReference>
<dbReference type="PANTHER" id="PTHR38110:SF1">
    <property type="entry name" value="THIOESTERASE DOMAIN-CONTAINING PROTEIN"/>
    <property type="match status" value="1"/>
</dbReference>
<keyword evidence="4" id="KW-1185">Reference proteome</keyword>
<dbReference type="Proteomes" id="UP000487268">
    <property type="component" value="Unassembled WGS sequence"/>
</dbReference>
<dbReference type="RefSeq" id="WP_194293324.1">
    <property type="nucleotide sequence ID" value="NZ_WEGH01000002.1"/>
</dbReference>
<reference evidence="3 4" key="1">
    <citation type="submission" date="2019-10" db="EMBL/GenBank/DDBJ databases">
        <title>Actinomadura rubteroloni sp. nov. and Actinomadura macrotermitis sp. nov., isolated from the gut of fungus growing-termite Macrotermes natalensis.</title>
        <authorList>
            <person name="Benndorf R."/>
            <person name="Martin K."/>
            <person name="Kuefner M."/>
            <person name="De Beer W."/>
            <person name="Kaster A.-K."/>
            <person name="Vollmers J."/>
            <person name="Poulsen M."/>
            <person name="Beemelmanns C."/>
        </authorList>
    </citation>
    <scope>NUCLEOTIDE SEQUENCE [LARGE SCALE GENOMIC DNA]</scope>
    <source>
        <strain evidence="3 4">RB68</strain>
    </source>
</reference>
<dbReference type="Pfam" id="PF20789">
    <property type="entry name" value="4HBT_3C"/>
    <property type="match status" value="1"/>
</dbReference>
<dbReference type="Pfam" id="PF13622">
    <property type="entry name" value="4HBT_3"/>
    <property type="match status" value="1"/>
</dbReference>
<accession>A0A7K0BV31</accession>
<evidence type="ECO:0000259" key="1">
    <source>
        <dbReference type="Pfam" id="PF13622"/>
    </source>
</evidence>
<protein>
    <recommendedName>
        <fullName evidence="5">Thioesterase family protein</fullName>
    </recommendedName>
</protein>
<dbReference type="Gene3D" id="2.40.160.210">
    <property type="entry name" value="Acyl-CoA thioesterase, double hotdog domain"/>
    <property type="match status" value="1"/>
</dbReference>
<feature type="domain" description="Acyl-CoA thioesterase-like C-terminal" evidence="2">
    <location>
        <begin position="139"/>
        <end position="271"/>
    </location>
</feature>
<dbReference type="SUPFAM" id="SSF54637">
    <property type="entry name" value="Thioesterase/thiol ester dehydrase-isomerase"/>
    <property type="match status" value="2"/>
</dbReference>
<sequence>MTPTDGLAADTALEQIGEHLHQAVLPPDWAVWGPHGGFLAALALCAAGAHAPDARPLSIGCDFLAPAEFDKVELETVPFHTARTSRALRVTMTQRGRPVMAASVWTAGTHLTSPERAWRPAPDLPPPEELPGFDRLMREAGQEPPPIFKHTDQRPVAWPDDYFTRSGGDAAITTWARFLPQGTFPGDPWLDAARSVILTDLGLFPAVAAGLAASEMVFTAPNVNLHVAFHQRRPDHEWLLFEGEGLAICDGTLAARSIISTADGAVVATGVGQMLYRPFA</sequence>
<evidence type="ECO:0000259" key="2">
    <source>
        <dbReference type="Pfam" id="PF20789"/>
    </source>
</evidence>
<dbReference type="InterPro" id="IPR029069">
    <property type="entry name" value="HotDog_dom_sf"/>
</dbReference>
<dbReference type="InterPro" id="IPR052389">
    <property type="entry name" value="Sec_Metab_Biosynth-Assoc"/>
</dbReference>